<reference evidence="2 3" key="1">
    <citation type="submission" date="2018-05" db="EMBL/GenBank/DDBJ databases">
        <title>genome sequencing of Nitrosopumilus sp. NM25.</title>
        <authorList>
            <person name="Mori K."/>
            <person name="Nakagawa T."/>
        </authorList>
    </citation>
    <scope>NUCLEOTIDE SEQUENCE [LARGE SCALE GENOMIC DNA]</scope>
    <source>
        <strain evidence="2 3">NM25</strain>
    </source>
</reference>
<sequence>MNNIQSYKIFKNKANSCFSTFMAEKKTTKKTTKKDTKKIPSKKTKSKTTKIVKASKPKTKITKSKSKKSKEEPISDMGIVIVDDHIEIDQEKVNEERRAYLEEARSQEAFD</sequence>
<protein>
    <submittedName>
        <fullName evidence="2">Uncharacterized protein</fullName>
    </submittedName>
</protein>
<evidence type="ECO:0000256" key="1">
    <source>
        <dbReference type="SAM" id="MobiDB-lite"/>
    </source>
</evidence>
<keyword evidence="3" id="KW-1185">Reference proteome</keyword>
<dbReference type="Proteomes" id="UP000245829">
    <property type="component" value="Unassembled WGS sequence"/>
</dbReference>
<gene>
    <name evidence="2" type="ORF">NZNM25_12110</name>
</gene>
<comment type="caution">
    <text evidence="2">The sequence shown here is derived from an EMBL/GenBank/DDBJ whole genome shotgun (WGS) entry which is preliminary data.</text>
</comment>
<name>A0A2S2KRW4_9ARCH</name>
<evidence type="ECO:0000313" key="2">
    <source>
        <dbReference type="EMBL" id="GBH34420.1"/>
    </source>
</evidence>
<evidence type="ECO:0000313" key="3">
    <source>
        <dbReference type="Proteomes" id="UP000245829"/>
    </source>
</evidence>
<feature type="region of interest" description="Disordered" evidence="1">
    <location>
        <begin position="27"/>
        <end position="73"/>
    </location>
</feature>
<dbReference type="EMBL" id="BGKI01000007">
    <property type="protein sequence ID" value="GBH34420.1"/>
    <property type="molecule type" value="Genomic_DNA"/>
</dbReference>
<organism evidence="2 3">
    <name type="scientific">Nitrosopumilus zosterae</name>
    <dbReference type="NCBI Taxonomy" id="718286"/>
    <lineage>
        <taxon>Archaea</taxon>
        <taxon>Nitrososphaerota</taxon>
        <taxon>Nitrososphaeria</taxon>
        <taxon>Nitrosopumilales</taxon>
        <taxon>Nitrosopumilaceae</taxon>
        <taxon>Nitrosopumilus</taxon>
    </lineage>
</organism>
<feature type="compositionally biased region" description="Basic residues" evidence="1">
    <location>
        <begin position="39"/>
        <end position="68"/>
    </location>
</feature>
<accession>A0A2S2KRW4</accession>
<proteinExistence type="predicted"/>
<dbReference type="AlphaFoldDB" id="A0A2S2KRW4"/>